<dbReference type="Pfam" id="PF26113">
    <property type="entry name" value="GH16_XgeA"/>
    <property type="match status" value="1"/>
</dbReference>
<reference evidence="3" key="1">
    <citation type="journal article" date="2022" name="bioRxiv">
        <title>Deciphering the potential niche of two novel black yeast fungi from a biological soil crust based on their genomes, phenotypes, and melanin regulation.</title>
        <authorList>
            <consortium name="DOE Joint Genome Institute"/>
            <person name="Carr E.C."/>
            <person name="Barton Q."/>
            <person name="Grambo S."/>
            <person name="Sullivan M."/>
            <person name="Renfro C.M."/>
            <person name="Kuo A."/>
            <person name="Pangilinan J."/>
            <person name="Lipzen A."/>
            <person name="Keymanesh K."/>
            <person name="Savage E."/>
            <person name="Barry K."/>
            <person name="Grigoriev I.V."/>
            <person name="Riekhof W.R."/>
            <person name="Harris S.S."/>
        </authorList>
    </citation>
    <scope>NUCLEOTIDE SEQUENCE</scope>
    <source>
        <strain evidence="3">JF 03-4F</strain>
    </source>
</reference>
<dbReference type="AlphaFoldDB" id="A0AAN6E1G5"/>
<proteinExistence type="predicted"/>
<organism evidence="3 4">
    <name type="scientific">Exophiala viscosa</name>
    <dbReference type="NCBI Taxonomy" id="2486360"/>
    <lineage>
        <taxon>Eukaryota</taxon>
        <taxon>Fungi</taxon>
        <taxon>Dikarya</taxon>
        <taxon>Ascomycota</taxon>
        <taxon>Pezizomycotina</taxon>
        <taxon>Eurotiomycetes</taxon>
        <taxon>Chaetothyriomycetidae</taxon>
        <taxon>Chaetothyriales</taxon>
        <taxon>Herpotrichiellaceae</taxon>
        <taxon>Exophiala</taxon>
    </lineage>
</organism>
<accession>A0AAN6E1G5</accession>
<dbReference type="GO" id="GO:0009251">
    <property type="term" value="P:glucan catabolic process"/>
    <property type="evidence" value="ECO:0007669"/>
    <property type="project" value="TreeGrafter"/>
</dbReference>
<evidence type="ECO:0000259" key="2">
    <source>
        <dbReference type="PROSITE" id="PS51762"/>
    </source>
</evidence>
<protein>
    <submittedName>
        <fullName evidence="3">Endo-1,3(4)-beta-glucanase</fullName>
    </submittedName>
</protein>
<gene>
    <name evidence="3" type="ORF">EDD36DRAFT_167859</name>
</gene>
<keyword evidence="4" id="KW-1185">Reference proteome</keyword>
<dbReference type="InterPro" id="IPR000757">
    <property type="entry name" value="Beta-glucanase-like"/>
</dbReference>
<dbReference type="PANTHER" id="PTHR10963:SF24">
    <property type="entry name" value="GLYCOSIDASE C21B10.07-RELATED"/>
    <property type="match status" value="1"/>
</dbReference>
<evidence type="ECO:0000313" key="4">
    <source>
        <dbReference type="Proteomes" id="UP001203852"/>
    </source>
</evidence>
<dbReference type="EMBL" id="MU404352">
    <property type="protein sequence ID" value="KAI1614885.1"/>
    <property type="molecule type" value="Genomic_DNA"/>
</dbReference>
<dbReference type="InterPro" id="IPR050546">
    <property type="entry name" value="Glycosyl_Hydrlase_16"/>
</dbReference>
<evidence type="ECO:0000313" key="3">
    <source>
        <dbReference type="EMBL" id="KAI1614885.1"/>
    </source>
</evidence>
<feature type="signal peptide" evidence="1">
    <location>
        <begin position="1"/>
        <end position="19"/>
    </location>
</feature>
<name>A0AAN6E1G5_9EURO</name>
<dbReference type="PROSITE" id="PS51762">
    <property type="entry name" value="GH16_2"/>
    <property type="match status" value="1"/>
</dbReference>
<sequence length="369" mass="39998">MVQLYTTLVVVILLGVSNAQNGTSNSPYQLVKNYTSENFFQSFDFFSGPDPSNSFVTYLDLDTANDAGLAGYISSSALNDSYAVFLGTDFKNVTPDGRPSVRVQGRDWFNHSLIVADIMHMPSGCGTWPAFWLLGQGAPWPRRGEVDIIEGINNNSVNTLALHSDAGVSVANLTSLRHGNHSAMTGTFTSLDCDVGSSNVGCAATGSPESYGADFNAQGGRVVVTEISADVIQIWSFERDNIPQDLSEGLPNPHHEANGSSWGAPEVKFVNNGNDTFDDHFINLQPIFNTAFCGSWVEAFWHTSECSSLAPTCESYVANNPAAFVDAYWAIGGLQVYEPNGNYTSGYSGPELGRLLNHRRHHPRTVKGY</sequence>
<dbReference type="Gene3D" id="2.60.120.200">
    <property type="match status" value="1"/>
</dbReference>
<keyword evidence="1" id="KW-0732">Signal</keyword>
<evidence type="ECO:0000256" key="1">
    <source>
        <dbReference type="SAM" id="SignalP"/>
    </source>
</evidence>
<dbReference type="SUPFAM" id="SSF49899">
    <property type="entry name" value="Concanavalin A-like lectins/glucanases"/>
    <property type="match status" value="1"/>
</dbReference>
<feature type="chain" id="PRO_5042956895" evidence="1">
    <location>
        <begin position="20"/>
        <end position="369"/>
    </location>
</feature>
<comment type="caution">
    <text evidence="3">The sequence shown here is derived from an EMBL/GenBank/DDBJ whole genome shotgun (WGS) entry which is preliminary data.</text>
</comment>
<dbReference type="Proteomes" id="UP001203852">
    <property type="component" value="Unassembled WGS sequence"/>
</dbReference>
<dbReference type="CDD" id="cd02181">
    <property type="entry name" value="GH16_fungal_Lam16A_glucanase"/>
    <property type="match status" value="1"/>
</dbReference>
<dbReference type="PANTHER" id="PTHR10963">
    <property type="entry name" value="GLYCOSYL HYDROLASE-RELATED"/>
    <property type="match status" value="1"/>
</dbReference>
<dbReference type="GO" id="GO:0004553">
    <property type="term" value="F:hydrolase activity, hydrolyzing O-glycosyl compounds"/>
    <property type="evidence" value="ECO:0007669"/>
    <property type="project" value="InterPro"/>
</dbReference>
<feature type="domain" description="GH16" evidence="2">
    <location>
        <begin position="21"/>
        <end position="305"/>
    </location>
</feature>
<dbReference type="InterPro" id="IPR013320">
    <property type="entry name" value="ConA-like_dom_sf"/>
</dbReference>